<evidence type="ECO:0000256" key="17">
    <source>
        <dbReference type="ARBA" id="ARBA00023285"/>
    </source>
</evidence>
<proteinExistence type="inferred from homology"/>
<evidence type="ECO:0000256" key="13">
    <source>
        <dbReference type="ARBA" id="ARBA00022833"/>
    </source>
</evidence>
<evidence type="ECO:0000256" key="9">
    <source>
        <dbReference type="ARBA" id="ARBA00022490"/>
    </source>
</evidence>
<evidence type="ECO:0000256" key="4">
    <source>
        <dbReference type="ARBA" id="ARBA00004496"/>
    </source>
</evidence>
<dbReference type="GO" id="GO:0003856">
    <property type="term" value="F:3-dehydroquinate synthase activity"/>
    <property type="evidence" value="ECO:0007669"/>
    <property type="project" value="UniProtKB-EC"/>
</dbReference>
<dbReference type="Proteomes" id="UP001589740">
    <property type="component" value="Unassembled WGS sequence"/>
</dbReference>
<dbReference type="EC" id="4.2.3.4" evidence="7 18"/>
<name>A0ABV5Z4N4_9STAP</name>
<evidence type="ECO:0000259" key="19">
    <source>
        <dbReference type="Pfam" id="PF01761"/>
    </source>
</evidence>
<reference evidence="21 22" key="1">
    <citation type="submission" date="2024-09" db="EMBL/GenBank/DDBJ databases">
        <authorList>
            <person name="Sun Q."/>
            <person name="Mori K."/>
        </authorList>
    </citation>
    <scope>NUCLEOTIDE SEQUENCE [LARGE SCALE GENOMIC DNA]</scope>
    <source>
        <strain evidence="21 22">JCM 12822</strain>
    </source>
</reference>
<dbReference type="Pfam" id="PF01761">
    <property type="entry name" value="DHQ_synthase"/>
    <property type="match status" value="1"/>
</dbReference>
<comment type="catalytic activity">
    <reaction evidence="1">
        <text>7-phospho-2-dehydro-3-deoxy-D-arabino-heptonate = 3-dehydroquinate + phosphate</text>
        <dbReference type="Rhea" id="RHEA:21968"/>
        <dbReference type="ChEBI" id="CHEBI:32364"/>
        <dbReference type="ChEBI" id="CHEBI:43474"/>
        <dbReference type="ChEBI" id="CHEBI:58394"/>
        <dbReference type="EC" id="4.2.3.4"/>
    </reaction>
</comment>
<keyword evidence="22" id="KW-1185">Reference proteome</keyword>
<dbReference type="RefSeq" id="WP_380569499.1">
    <property type="nucleotide sequence ID" value="NZ_JBHMAH010000004.1"/>
</dbReference>
<organism evidence="21 22">
    <name type="scientific">Salinicoccus siamensis</name>
    <dbReference type="NCBI Taxonomy" id="381830"/>
    <lineage>
        <taxon>Bacteria</taxon>
        <taxon>Bacillati</taxon>
        <taxon>Bacillota</taxon>
        <taxon>Bacilli</taxon>
        <taxon>Bacillales</taxon>
        <taxon>Staphylococcaceae</taxon>
        <taxon>Salinicoccus</taxon>
    </lineage>
</organism>
<comment type="caution">
    <text evidence="21">The sequence shown here is derived from an EMBL/GenBank/DDBJ whole genome shotgun (WGS) entry which is preliminary data.</text>
</comment>
<protein>
    <recommendedName>
        <fullName evidence="8 18">3-dehydroquinate synthase</fullName>
        <ecNumber evidence="7 18">4.2.3.4</ecNumber>
    </recommendedName>
</protein>
<evidence type="ECO:0000256" key="5">
    <source>
        <dbReference type="ARBA" id="ARBA00004661"/>
    </source>
</evidence>
<evidence type="ECO:0000313" key="21">
    <source>
        <dbReference type="EMBL" id="MFB9859880.1"/>
    </source>
</evidence>
<evidence type="ECO:0000313" key="22">
    <source>
        <dbReference type="Proteomes" id="UP001589740"/>
    </source>
</evidence>
<dbReference type="Pfam" id="PF24621">
    <property type="entry name" value="DHQS_C"/>
    <property type="match status" value="1"/>
</dbReference>
<evidence type="ECO:0000256" key="6">
    <source>
        <dbReference type="ARBA" id="ARBA00005412"/>
    </source>
</evidence>
<feature type="domain" description="3-dehydroquinate synthase N-terminal" evidence="19">
    <location>
        <begin position="59"/>
        <end position="170"/>
    </location>
</feature>
<comment type="subcellular location">
    <subcellularLocation>
        <location evidence="4">Cytoplasm</location>
    </subcellularLocation>
</comment>
<keyword evidence="14" id="KW-0520">NAD</keyword>
<dbReference type="InterPro" id="IPR050071">
    <property type="entry name" value="Dehydroquinate_synthase"/>
</dbReference>
<sequence>MDIETTYNDNNYTIHIGWGILEEKLLKYTAHYGTIHTLVDQSVYTLYSSTIDALVDQPIILEVGEKSKNFQSYAHVMETLLSKGIHRNDLIIVIGGGASGDVGGFIASTVLRGVDYIQIPTTLLAHDSSIGGKTAINSAHGKNLIGTFYRPQAVIYDLSFLKTLPQEELRSGFGEIFKHALLDGEDTVHSLMSKTTENIQLESLEPYIISGIRTKMRHVTQDEKEAGIRRYLNLGHTFGHAIEYNDKLPHGVAVVLGLYIMMHVSNSNSNVQVFELSSYYKYFKRLGYPMDTLKHMDVEKLIALMSKDKKNQDDASIGFILMTEIGVCHYQQIAKEHLTQLLEELKETL</sequence>
<comment type="cofactor">
    <cofactor evidence="2">
        <name>NAD(+)</name>
        <dbReference type="ChEBI" id="CHEBI:57540"/>
    </cofactor>
</comment>
<keyword evidence="9" id="KW-0963">Cytoplasm</keyword>
<evidence type="ECO:0000256" key="8">
    <source>
        <dbReference type="ARBA" id="ARBA00017684"/>
    </source>
</evidence>
<gene>
    <name evidence="21" type="primary">aroB</name>
    <name evidence="21" type="ORF">ACFFLE_02000</name>
</gene>
<dbReference type="EMBL" id="JBHMAH010000004">
    <property type="protein sequence ID" value="MFB9859880.1"/>
    <property type="molecule type" value="Genomic_DNA"/>
</dbReference>
<dbReference type="NCBIfam" id="TIGR01357">
    <property type="entry name" value="aroB"/>
    <property type="match status" value="1"/>
</dbReference>
<keyword evidence="10" id="KW-0028">Amino-acid biosynthesis</keyword>
<feature type="domain" description="3-dehydroquinate synthase C-terminal" evidence="20">
    <location>
        <begin position="172"/>
        <end position="311"/>
    </location>
</feature>
<keyword evidence="13" id="KW-0862">Zinc</keyword>
<dbReference type="PANTHER" id="PTHR43622">
    <property type="entry name" value="3-DEHYDROQUINATE SYNTHASE"/>
    <property type="match status" value="1"/>
</dbReference>
<evidence type="ECO:0000259" key="20">
    <source>
        <dbReference type="Pfam" id="PF24621"/>
    </source>
</evidence>
<dbReference type="CDD" id="cd08195">
    <property type="entry name" value="DHQS"/>
    <property type="match status" value="1"/>
</dbReference>
<evidence type="ECO:0000256" key="14">
    <source>
        <dbReference type="ARBA" id="ARBA00023027"/>
    </source>
</evidence>
<dbReference type="PIRSF" id="PIRSF001455">
    <property type="entry name" value="DHQ_synth"/>
    <property type="match status" value="1"/>
</dbReference>
<dbReference type="InterPro" id="IPR030960">
    <property type="entry name" value="DHQS/DOIS_N"/>
</dbReference>
<evidence type="ECO:0000256" key="1">
    <source>
        <dbReference type="ARBA" id="ARBA00001393"/>
    </source>
</evidence>
<dbReference type="Gene3D" id="1.20.1090.10">
    <property type="entry name" value="Dehydroquinate synthase-like - alpha domain"/>
    <property type="match status" value="1"/>
</dbReference>
<evidence type="ECO:0000256" key="7">
    <source>
        <dbReference type="ARBA" id="ARBA00013031"/>
    </source>
</evidence>
<dbReference type="Gene3D" id="3.40.50.1970">
    <property type="match status" value="1"/>
</dbReference>
<dbReference type="InterPro" id="IPR016037">
    <property type="entry name" value="DHQ_synth_AroB"/>
</dbReference>
<keyword evidence="16 21" id="KW-0456">Lyase</keyword>
<dbReference type="SUPFAM" id="SSF56796">
    <property type="entry name" value="Dehydroquinate synthase-like"/>
    <property type="match status" value="1"/>
</dbReference>
<keyword evidence="12" id="KW-0547">Nucleotide-binding</keyword>
<dbReference type="PANTHER" id="PTHR43622:SF7">
    <property type="entry name" value="3-DEHYDROQUINATE SYNTHASE, CHLOROPLASTIC"/>
    <property type="match status" value="1"/>
</dbReference>
<evidence type="ECO:0000256" key="12">
    <source>
        <dbReference type="ARBA" id="ARBA00022741"/>
    </source>
</evidence>
<evidence type="ECO:0000256" key="2">
    <source>
        <dbReference type="ARBA" id="ARBA00001911"/>
    </source>
</evidence>
<comment type="similarity">
    <text evidence="6">Belongs to the sugar phosphate cyclases superfamily. Dehydroquinate synthase family.</text>
</comment>
<evidence type="ECO:0000256" key="3">
    <source>
        <dbReference type="ARBA" id="ARBA00001941"/>
    </source>
</evidence>
<accession>A0ABV5Z4N4</accession>
<dbReference type="InterPro" id="IPR056179">
    <property type="entry name" value="DHQS_C"/>
</dbReference>
<keyword evidence="17" id="KW-0170">Cobalt</keyword>
<evidence type="ECO:0000256" key="15">
    <source>
        <dbReference type="ARBA" id="ARBA00023141"/>
    </source>
</evidence>
<evidence type="ECO:0000256" key="18">
    <source>
        <dbReference type="NCBIfam" id="TIGR01357"/>
    </source>
</evidence>
<comment type="pathway">
    <text evidence="5">Metabolic intermediate biosynthesis; chorismate biosynthesis; chorismate from D-erythrose 4-phosphate and phosphoenolpyruvate: step 2/7.</text>
</comment>
<keyword evidence="15" id="KW-0057">Aromatic amino acid biosynthesis</keyword>
<evidence type="ECO:0000256" key="11">
    <source>
        <dbReference type="ARBA" id="ARBA00022723"/>
    </source>
</evidence>
<dbReference type="InterPro" id="IPR030963">
    <property type="entry name" value="DHQ_synth_fam"/>
</dbReference>
<evidence type="ECO:0000256" key="10">
    <source>
        <dbReference type="ARBA" id="ARBA00022605"/>
    </source>
</evidence>
<evidence type="ECO:0000256" key="16">
    <source>
        <dbReference type="ARBA" id="ARBA00023239"/>
    </source>
</evidence>
<keyword evidence="11" id="KW-0479">Metal-binding</keyword>
<comment type="cofactor">
    <cofactor evidence="3">
        <name>Co(2+)</name>
        <dbReference type="ChEBI" id="CHEBI:48828"/>
    </cofactor>
</comment>